<proteinExistence type="predicted"/>
<protein>
    <submittedName>
        <fullName evidence="2">Uncharacterized protein</fullName>
    </submittedName>
</protein>
<sequence length="91" mass="10425">MTLFGKVILPLDFTHAFYLITRDNFATKEAFSSRYYINTFIGNYGAVVRLSKGLERFFNLQSSSKRKDATGASNFDPYKDLSRCHPSEVLE</sequence>
<name>A0A9N9LD53_9HELO</name>
<comment type="caution">
    <text evidence="2">The sequence shown here is derived from an EMBL/GenBank/DDBJ whole genome shotgun (WGS) entry which is preliminary data.</text>
</comment>
<evidence type="ECO:0000313" key="2">
    <source>
        <dbReference type="EMBL" id="CAG8962025.1"/>
    </source>
</evidence>
<dbReference type="Proteomes" id="UP000696280">
    <property type="component" value="Unassembled WGS sequence"/>
</dbReference>
<accession>A0A9N9LD53</accession>
<gene>
    <name evidence="2" type="ORF">HYFRA_00014134</name>
</gene>
<reference evidence="2" key="1">
    <citation type="submission" date="2021-07" db="EMBL/GenBank/DDBJ databases">
        <authorList>
            <person name="Durling M."/>
        </authorList>
    </citation>
    <scope>NUCLEOTIDE SEQUENCE</scope>
</reference>
<evidence type="ECO:0000256" key="1">
    <source>
        <dbReference type="SAM" id="MobiDB-lite"/>
    </source>
</evidence>
<organism evidence="2 3">
    <name type="scientific">Hymenoscyphus fraxineus</name>
    <dbReference type="NCBI Taxonomy" id="746836"/>
    <lineage>
        <taxon>Eukaryota</taxon>
        <taxon>Fungi</taxon>
        <taxon>Dikarya</taxon>
        <taxon>Ascomycota</taxon>
        <taxon>Pezizomycotina</taxon>
        <taxon>Leotiomycetes</taxon>
        <taxon>Helotiales</taxon>
        <taxon>Helotiaceae</taxon>
        <taxon>Hymenoscyphus</taxon>
    </lineage>
</organism>
<feature type="compositionally biased region" description="Basic and acidic residues" evidence="1">
    <location>
        <begin position="77"/>
        <end position="91"/>
    </location>
</feature>
<feature type="region of interest" description="Disordered" evidence="1">
    <location>
        <begin position="63"/>
        <end position="91"/>
    </location>
</feature>
<dbReference type="EMBL" id="CAJVRL010000126">
    <property type="protein sequence ID" value="CAG8962025.1"/>
    <property type="molecule type" value="Genomic_DNA"/>
</dbReference>
<evidence type="ECO:0000313" key="3">
    <source>
        <dbReference type="Proteomes" id="UP000696280"/>
    </source>
</evidence>
<keyword evidence="3" id="KW-1185">Reference proteome</keyword>
<dbReference type="AlphaFoldDB" id="A0A9N9LD53"/>